<dbReference type="OrthoDB" id="2312203at2759"/>
<comment type="caution">
    <text evidence="3">The sequence shown here is derived from an EMBL/GenBank/DDBJ whole genome shotgun (WGS) entry which is preliminary data.</text>
</comment>
<dbReference type="EMBL" id="QKYT01001835">
    <property type="protein sequence ID" value="RIA78913.1"/>
    <property type="molecule type" value="Genomic_DNA"/>
</dbReference>
<feature type="domain" description="MACPF" evidence="1">
    <location>
        <begin position="177"/>
        <end position="319"/>
    </location>
</feature>
<evidence type="ECO:0000259" key="2">
    <source>
        <dbReference type="Pfam" id="PF24209"/>
    </source>
</evidence>
<evidence type="ECO:0000313" key="4">
    <source>
        <dbReference type="Proteomes" id="UP000265703"/>
    </source>
</evidence>
<name>A0A397RXJ4_9GLOM</name>
<dbReference type="Pfam" id="PF24209">
    <property type="entry name" value="DUF7431"/>
    <property type="match status" value="1"/>
</dbReference>
<organism evidence="3 4">
    <name type="scientific">Glomus cerebriforme</name>
    <dbReference type="NCBI Taxonomy" id="658196"/>
    <lineage>
        <taxon>Eukaryota</taxon>
        <taxon>Fungi</taxon>
        <taxon>Fungi incertae sedis</taxon>
        <taxon>Mucoromycota</taxon>
        <taxon>Glomeromycotina</taxon>
        <taxon>Glomeromycetes</taxon>
        <taxon>Glomerales</taxon>
        <taxon>Glomeraceae</taxon>
        <taxon>Glomus</taxon>
    </lineage>
</organism>
<reference evidence="3 4" key="1">
    <citation type="submission" date="2018-06" db="EMBL/GenBank/DDBJ databases">
        <title>Comparative genomics reveals the genomic features of Rhizophagus irregularis, R. cerebriforme, R. diaphanum and Gigaspora rosea, and their symbiotic lifestyle signature.</title>
        <authorList>
            <person name="Morin E."/>
            <person name="San Clemente H."/>
            <person name="Chen E.C.H."/>
            <person name="De La Providencia I."/>
            <person name="Hainaut M."/>
            <person name="Kuo A."/>
            <person name="Kohler A."/>
            <person name="Murat C."/>
            <person name="Tang N."/>
            <person name="Roy S."/>
            <person name="Loubradou J."/>
            <person name="Henrissat B."/>
            <person name="Grigoriev I.V."/>
            <person name="Corradi N."/>
            <person name="Roux C."/>
            <person name="Martin F.M."/>
        </authorList>
    </citation>
    <scope>NUCLEOTIDE SEQUENCE [LARGE SCALE GENOMIC DNA]</scope>
    <source>
        <strain evidence="3 4">DAOM 227022</strain>
    </source>
</reference>
<dbReference type="InterPro" id="IPR055854">
    <property type="entry name" value="DUF7431"/>
</dbReference>
<dbReference type="InterPro" id="IPR020864">
    <property type="entry name" value="MACPF"/>
</dbReference>
<evidence type="ECO:0000259" key="1">
    <source>
        <dbReference type="Pfam" id="PF01823"/>
    </source>
</evidence>
<gene>
    <name evidence="3" type="ORF">C1645_849399</name>
</gene>
<keyword evidence="4" id="KW-1185">Reference proteome</keyword>
<dbReference type="STRING" id="658196.A0A397RXJ4"/>
<sequence>MSLKKIIVFIKVIGDSSLQRSPIRKLNPEDCLSNIRKELEKNDIINDMLLFSKKANDEFGEIIYKEEYDFYLKDIITTNNDQNILYLKRFAWNFLSSQCKLNYGRAMSFNGIMTAEKPAFILKDCILNEIDETSRDELNFRSEEEWIMKKNLFINFDGINITNFVKFGLSVKGSQSENIKDEINSTFKYTEVRKVSLKFSKENLELTDGFKNDVNNAIQSKDLGNFRKITEKYGQFVPTEVILGGRIHFKQITKSFNNLTNDSQGGSANINIGPTKLELGYNSSDSEKNLQFYNFNHTGLLGGNNIGDWIESLKDYRNWKCIDFKNPMNIFQLLPDDLRKESFKSIGKKVLYTDIDHCYYNLNEIDSFHRKFELEEFEKIPQNILDTIQNEEAECDIFAAVSDTNKDSKNVFFNCQIFREPNKMPSIIIHGIQKK</sequence>
<dbReference type="AlphaFoldDB" id="A0A397RXJ4"/>
<dbReference type="Pfam" id="PF01823">
    <property type="entry name" value="MACPF"/>
    <property type="match status" value="1"/>
</dbReference>
<proteinExistence type="predicted"/>
<accession>A0A397RXJ4</accession>
<feature type="domain" description="DUF7431" evidence="2">
    <location>
        <begin position="350"/>
        <end position="435"/>
    </location>
</feature>
<evidence type="ECO:0000313" key="3">
    <source>
        <dbReference type="EMBL" id="RIA78913.1"/>
    </source>
</evidence>
<feature type="non-terminal residue" evidence="3">
    <location>
        <position position="435"/>
    </location>
</feature>
<dbReference type="Proteomes" id="UP000265703">
    <property type="component" value="Unassembled WGS sequence"/>
</dbReference>
<protein>
    <submittedName>
        <fullName evidence="3">Uncharacterized protein</fullName>
    </submittedName>
</protein>